<feature type="compositionally biased region" description="Low complexity" evidence="1">
    <location>
        <begin position="150"/>
        <end position="164"/>
    </location>
</feature>
<dbReference type="InterPro" id="IPR001623">
    <property type="entry name" value="DnaJ_domain"/>
</dbReference>
<dbReference type="PANTHER" id="PTHR45098">
    <property type="entry name" value="DNAJ DOMAIN CONTAINING PROTEIN, EXPRESSED"/>
    <property type="match status" value="1"/>
</dbReference>
<dbReference type="SUPFAM" id="SSF46565">
    <property type="entry name" value="Chaperone J-domain"/>
    <property type="match status" value="1"/>
</dbReference>
<dbReference type="EMBL" id="CABITT030000007">
    <property type="protein sequence ID" value="VVB12493.1"/>
    <property type="molecule type" value="Genomic_DNA"/>
</dbReference>
<dbReference type="CDD" id="cd06257">
    <property type="entry name" value="DnaJ"/>
    <property type="match status" value="1"/>
</dbReference>
<protein>
    <recommendedName>
        <fullName evidence="2">J domain-containing protein</fullName>
    </recommendedName>
</protein>
<dbReference type="InterPro" id="IPR036869">
    <property type="entry name" value="J_dom_sf"/>
</dbReference>
<dbReference type="OrthoDB" id="10250354at2759"/>
<proteinExistence type="predicted"/>
<evidence type="ECO:0000259" key="2">
    <source>
        <dbReference type="PROSITE" id="PS50076"/>
    </source>
</evidence>
<sequence length="171" mass="20151">MVVDHYIVLGLPSGEEALKLSEEEIRKAYRLKALDLHPDKRPDDPHAHEKFRRLKTSYDVLKHEKTRKLFDDSLLRMKHEKQHKIDSKRRKMVSDLKKRKRSAFTPSDERLLRRFVEEVEKRVIVNLDCHLLDWTTGILGESLDWDLSSRNSTSSESTTNQSCTVEQHSRC</sequence>
<keyword evidence="4" id="KW-1185">Reference proteome</keyword>
<evidence type="ECO:0000256" key="1">
    <source>
        <dbReference type="SAM" id="MobiDB-lite"/>
    </source>
</evidence>
<gene>
    <name evidence="3" type="ORF">ANE_LOCUS22937</name>
</gene>
<organism evidence="3 4">
    <name type="scientific">Arabis nemorensis</name>
    <dbReference type="NCBI Taxonomy" id="586526"/>
    <lineage>
        <taxon>Eukaryota</taxon>
        <taxon>Viridiplantae</taxon>
        <taxon>Streptophyta</taxon>
        <taxon>Embryophyta</taxon>
        <taxon>Tracheophyta</taxon>
        <taxon>Spermatophyta</taxon>
        <taxon>Magnoliopsida</taxon>
        <taxon>eudicotyledons</taxon>
        <taxon>Gunneridae</taxon>
        <taxon>Pentapetalae</taxon>
        <taxon>rosids</taxon>
        <taxon>malvids</taxon>
        <taxon>Brassicales</taxon>
        <taxon>Brassicaceae</taxon>
        <taxon>Arabideae</taxon>
        <taxon>Arabis</taxon>
    </lineage>
</organism>
<accession>A0A565CFN7</accession>
<comment type="caution">
    <text evidence="3">The sequence shown here is derived from an EMBL/GenBank/DDBJ whole genome shotgun (WGS) entry which is preliminary data.</text>
</comment>
<evidence type="ECO:0000313" key="3">
    <source>
        <dbReference type="EMBL" id="VVB12493.1"/>
    </source>
</evidence>
<dbReference type="PROSITE" id="PS50076">
    <property type="entry name" value="DNAJ_2"/>
    <property type="match status" value="1"/>
</dbReference>
<dbReference type="Pfam" id="PF00226">
    <property type="entry name" value="DnaJ"/>
    <property type="match status" value="1"/>
</dbReference>
<evidence type="ECO:0000313" key="4">
    <source>
        <dbReference type="Proteomes" id="UP000489600"/>
    </source>
</evidence>
<dbReference type="Proteomes" id="UP000489600">
    <property type="component" value="Unassembled WGS sequence"/>
</dbReference>
<reference evidence="3" key="1">
    <citation type="submission" date="2019-07" db="EMBL/GenBank/DDBJ databases">
        <authorList>
            <person name="Dittberner H."/>
        </authorList>
    </citation>
    <scope>NUCLEOTIDE SEQUENCE [LARGE SCALE GENOMIC DNA]</scope>
</reference>
<feature type="domain" description="J" evidence="2">
    <location>
        <begin position="4"/>
        <end position="74"/>
    </location>
</feature>
<dbReference type="PANTHER" id="PTHR45098:SF1">
    <property type="entry name" value="DNAJ DOMAIN CONTAINING PROTEIN, EXPRESSED"/>
    <property type="match status" value="1"/>
</dbReference>
<dbReference type="AlphaFoldDB" id="A0A565CFN7"/>
<dbReference type="SMART" id="SM00271">
    <property type="entry name" value="DnaJ"/>
    <property type="match status" value="1"/>
</dbReference>
<name>A0A565CFN7_9BRAS</name>
<feature type="region of interest" description="Disordered" evidence="1">
    <location>
        <begin position="150"/>
        <end position="171"/>
    </location>
</feature>
<dbReference type="Gene3D" id="1.10.287.110">
    <property type="entry name" value="DnaJ domain"/>
    <property type="match status" value="1"/>
</dbReference>
<dbReference type="PRINTS" id="PR00625">
    <property type="entry name" value="JDOMAIN"/>
</dbReference>